<dbReference type="SUPFAM" id="SSF48403">
    <property type="entry name" value="Ankyrin repeat"/>
    <property type="match status" value="2"/>
</dbReference>
<dbReference type="PANTHER" id="PTHR22677:SF4">
    <property type="entry name" value="USHER SYNDROME TYPE-1G PROTEIN-LIKE PROTEIN"/>
    <property type="match status" value="1"/>
</dbReference>
<name>A0ABQ9F658_TEGGR</name>
<sequence length="1392" mass="157409">MDKKSVKSYTVKFPPSAKIGRTEKQLSDFTDKASDQDNPLKRLSQTLHNRNENQEGANKNVSDSKLLAEKTDCAVLPDKEDTEMVLNKCTRLLYDIAPRAVHKAFLNKYKGSPEYLLKQLDDLIFKYIYFGFYGLDGFDYFNITEVLFKKDLNLSTKILLLFGHCRWYYISRYKKLRFPEDRKTEDEDDHLKIEYYYNWLLCVNKQNLAKTELCFLWNLITKAVERIGGREFEYEIKNLSRMKVCNPFEIPDKHTEKQANFLRVPVLYDNFKHDHSKIHEASMFGHSDVVKELLQNGADANERNIAGESPLYVSANHGHLDVVKVLLQNGAHANKLNRAGESPLYVSAKHGHLDVVQVLLQNGADANKWNRAGESPLDVSAKHGQLDVVKVLLQNGADAKKWDQARVLPLYSASEQGHLDVVKELLQNGADANKWKLSGESPLYVSAKHGHLDVVKVLLQNGADANKWNRAEESPLDVSAKHGHLDVVKVLLQNGADTNKWYRARLSPLYSASEHGHLDVVKVLLQNGADANKWDRAGESPLSLASKNYGTRVVKELLEIKAERKIIHYKDESTLFVSSKYKKDNAVDDNYEADVYRKESSVEKNVMKQTPNLNRGLTCDPSDIDRIQKTFDKVDISVRVSNKQFVVPPGKLFHIYFIHSSDANDTMWVETTFKTIENHGFRCCKGLCYIMNEESVEKVTTKSCVICLVLTRCFMEEASRECIEFLKSQRCKVLVMQLSEYKETDFQFENVTTIDARDVGDKQIEWFQELLKYLKKTDLQNVNVIANEMFNCEPSTAFRVTSCVADAESIDILILTDKVEKPIITDILQNRVKITNQKLVSKESGVINANINEKDGLVGLSPLHLAAINGQHHVVDYLLDRQADPNVKADPACYPYLFGCTKDDLNIYIGDCKGASALELAILFDQDLCVKILLEKGWKISIEELSLCTKISKRNKKIEQMFLQYVADHIIQKYPNFKFVVRFCYEPGPTNERIIMCYTNDVYDATEEIYLGVTIRIQNPNIIDDKDSIIFETEPTNNYVIDRKTLSLMEKVIQCNGDRLFESHSNLNIITVSAAALSKKGIVTKGSCIVLYCTTKNVIPLNEEPFPHFLYWNQKKVVTDIREGYFSLCPGGVAERDWNNPLRSGASIGIRGDKSQEATMGPFVELRDGSLGFITCAHLFNTVTNKSNMYVVQPSCSVISTPDIAEEDKICGYLVQSIFEPDRDVSIDAALVKITSRVPDRGCFAFNSIFQLKEAGFDEVNYPVFDSGSVKKEINPEDTPKIVIKFGSNTGLTRGAFRLNGAQVRIKREINLATPINPQTFTMKGQYEIQSVGPTDFFQPGDSGSGVYIVDERKQLHCIGIAIGCTNYRSAIVTPIKDVLEALDLPRLGGDA</sequence>
<feature type="repeat" description="ANK" evidence="1">
    <location>
        <begin position="858"/>
        <end position="890"/>
    </location>
</feature>
<dbReference type="InterPro" id="IPR036770">
    <property type="entry name" value="Ankyrin_rpt-contain_sf"/>
</dbReference>
<feature type="repeat" description="ANK" evidence="1">
    <location>
        <begin position="405"/>
        <end position="433"/>
    </location>
</feature>
<dbReference type="InterPro" id="IPR002110">
    <property type="entry name" value="Ankyrin_rpt"/>
</dbReference>
<feature type="repeat" description="ANK" evidence="1">
    <location>
        <begin position="273"/>
        <end position="305"/>
    </location>
</feature>
<dbReference type="Pfam" id="PF00023">
    <property type="entry name" value="Ank"/>
    <property type="match status" value="1"/>
</dbReference>
<keyword evidence="1" id="KW-0040">ANK repeat</keyword>
<keyword evidence="3" id="KW-1185">Reference proteome</keyword>
<dbReference type="PANTHER" id="PTHR22677">
    <property type="entry name" value="ANKYRIN REPEAT DOMAIN-CONTAINING PROTEIN 60"/>
    <property type="match status" value="1"/>
</dbReference>
<dbReference type="PROSITE" id="PS50297">
    <property type="entry name" value="ANK_REP_REGION"/>
    <property type="match status" value="9"/>
</dbReference>
<dbReference type="PROSITE" id="PS50088">
    <property type="entry name" value="ANK_REPEAT"/>
    <property type="match status" value="9"/>
</dbReference>
<accession>A0ABQ9F658</accession>
<evidence type="ECO:0000313" key="2">
    <source>
        <dbReference type="EMBL" id="KAJ8311083.1"/>
    </source>
</evidence>
<feature type="repeat" description="ANK" evidence="1">
    <location>
        <begin position="339"/>
        <end position="371"/>
    </location>
</feature>
<dbReference type="Pfam" id="PF12796">
    <property type="entry name" value="Ank_2"/>
    <property type="match status" value="4"/>
</dbReference>
<protein>
    <submittedName>
        <fullName evidence="2">Uncharacterized protein</fullName>
    </submittedName>
</protein>
<comment type="caution">
    <text evidence="2">The sequence shown here is derived from an EMBL/GenBank/DDBJ whole genome shotgun (WGS) entry which is preliminary data.</text>
</comment>
<dbReference type="PRINTS" id="PR01415">
    <property type="entry name" value="ANKYRIN"/>
</dbReference>
<dbReference type="Proteomes" id="UP001217089">
    <property type="component" value="Unassembled WGS sequence"/>
</dbReference>
<dbReference type="SMART" id="SM00248">
    <property type="entry name" value="ANK"/>
    <property type="match status" value="11"/>
</dbReference>
<dbReference type="InterPro" id="IPR039323">
    <property type="entry name" value="ANKRD_45/46/60"/>
</dbReference>
<reference evidence="2 3" key="1">
    <citation type="submission" date="2022-12" db="EMBL/GenBank/DDBJ databases">
        <title>Chromosome-level genome of Tegillarca granosa.</title>
        <authorList>
            <person name="Kim J."/>
        </authorList>
    </citation>
    <scope>NUCLEOTIDE SEQUENCE [LARGE SCALE GENOMIC DNA]</scope>
    <source>
        <strain evidence="2">Teg-2019</strain>
        <tissue evidence="2">Adductor muscle</tissue>
    </source>
</reference>
<feature type="repeat" description="ANK" evidence="1">
    <location>
        <begin position="438"/>
        <end position="470"/>
    </location>
</feature>
<evidence type="ECO:0000313" key="3">
    <source>
        <dbReference type="Proteomes" id="UP001217089"/>
    </source>
</evidence>
<feature type="repeat" description="ANK" evidence="1">
    <location>
        <begin position="471"/>
        <end position="503"/>
    </location>
</feature>
<feature type="repeat" description="ANK" evidence="1">
    <location>
        <begin position="306"/>
        <end position="338"/>
    </location>
</feature>
<evidence type="ECO:0000256" key="1">
    <source>
        <dbReference type="PROSITE-ProRule" id="PRU00023"/>
    </source>
</evidence>
<organism evidence="2 3">
    <name type="scientific">Tegillarca granosa</name>
    <name type="common">Malaysian cockle</name>
    <name type="synonym">Anadara granosa</name>
    <dbReference type="NCBI Taxonomy" id="220873"/>
    <lineage>
        <taxon>Eukaryota</taxon>
        <taxon>Metazoa</taxon>
        <taxon>Spiralia</taxon>
        <taxon>Lophotrochozoa</taxon>
        <taxon>Mollusca</taxon>
        <taxon>Bivalvia</taxon>
        <taxon>Autobranchia</taxon>
        <taxon>Pteriomorphia</taxon>
        <taxon>Arcoida</taxon>
        <taxon>Arcoidea</taxon>
        <taxon>Arcidae</taxon>
        <taxon>Tegillarca</taxon>
    </lineage>
</organism>
<dbReference type="EMBL" id="JARBDR010000588">
    <property type="protein sequence ID" value="KAJ8311083.1"/>
    <property type="molecule type" value="Genomic_DNA"/>
</dbReference>
<gene>
    <name evidence="2" type="ORF">KUTeg_011365</name>
</gene>
<dbReference type="Gene3D" id="1.25.40.20">
    <property type="entry name" value="Ankyrin repeat-containing domain"/>
    <property type="match status" value="2"/>
</dbReference>
<feature type="repeat" description="ANK" evidence="1">
    <location>
        <begin position="372"/>
        <end position="404"/>
    </location>
</feature>
<proteinExistence type="predicted"/>
<feature type="repeat" description="ANK" evidence="1">
    <location>
        <begin position="504"/>
        <end position="536"/>
    </location>
</feature>